<dbReference type="SUPFAM" id="SSF50104">
    <property type="entry name" value="Translation proteins SH3-like domain"/>
    <property type="match status" value="1"/>
</dbReference>
<gene>
    <name evidence="6 8" type="primary">rplS</name>
    <name evidence="8" type="ORF">KDK92_15280</name>
</gene>
<dbReference type="Pfam" id="PF01245">
    <property type="entry name" value="Ribosomal_L19"/>
    <property type="match status" value="1"/>
</dbReference>
<keyword evidence="4 6" id="KW-0687">Ribonucleoprotein</keyword>
<evidence type="ECO:0000256" key="6">
    <source>
        <dbReference type="HAMAP-Rule" id="MF_00402"/>
    </source>
</evidence>
<dbReference type="PRINTS" id="PR00061">
    <property type="entry name" value="RIBOSOMALL19"/>
</dbReference>
<dbReference type="PIRSF" id="PIRSF002191">
    <property type="entry name" value="Ribosomal_L19"/>
    <property type="match status" value="1"/>
</dbReference>
<dbReference type="InterPro" id="IPR038657">
    <property type="entry name" value="Ribosomal_bL19_sf"/>
</dbReference>
<dbReference type="GO" id="GO:0006412">
    <property type="term" value="P:translation"/>
    <property type="evidence" value="ECO:0007669"/>
    <property type="project" value="UniProtKB-UniRule"/>
</dbReference>
<dbReference type="GO" id="GO:0003735">
    <property type="term" value="F:structural constituent of ribosome"/>
    <property type="evidence" value="ECO:0007669"/>
    <property type="project" value="InterPro"/>
</dbReference>
<dbReference type="NCBIfam" id="TIGR01024">
    <property type="entry name" value="rplS_bact"/>
    <property type="match status" value="1"/>
</dbReference>
<comment type="caution">
    <text evidence="8">The sequence shown here is derived from an EMBL/GenBank/DDBJ whole genome shotgun (WGS) entry which is preliminary data.</text>
</comment>
<keyword evidence="9" id="KW-1185">Reference proteome</keyword>
<evidence type="ECO:0000256" key="3">
    <source>
        <dbReference type="ARBA" id="ARBA00022980"/>
    </source>
</evidence>
<sequence>MQDIIRAIEKEQIRTDLPEFHVGDTIKVHVRITEGKKERIQVFEGTVIKRQNGGIRETFTVRRVAYGTGVERTFPVNTPFIDKIDVVRLGKVRRAKLFYLRERVGKAAKVKEKIVRR</sequence>
<dbReference type="AlphaFoldDB" id="A0A9J6P4M7"/>
<dbReference type="InterPro" id="IPR001857">
    <property type="entry name" value="Ribosomal_bL19"/>
</dbReference>
<dbReference type="FunFam" id="2.30.30.790:FF:000001">
    <property type="entry name" value="50S ribosomal protein L19"/>
    <property type="match status" value="1"/>
</dbReference>
<reference evidence="8" key="1">
    <citation type="journal article" date="2021" name="mSystems">
        <title>Bacteria and Archaea Synergistically Convert Glycine Betaine to Biogenic Methane in the Formosa Cold Seep of the South China Sea.</title>
        <authorList>
            <person name="Li L."/>
            <person name="Zhang W."/>
            <person name="Zhang S."/>
            <person name="Song L."/>
            <person name="Sun Q."/>
            <person name="Zhang H."/>
            <person name="Xiang H."/>
            <person name="Dong X."/>
        </authorList>
    </citation>
    <scope>NUCLEOTIDE SEQUENCE</scope>
    <source>
        <strain evidence="8">ZWT</strain>
    </source>
</reference>
<dbReference type="InterPro" id="IPR018257">
    <property type="entry name" value="Ribosomal_bL19_CS"/>
</dbReference>
<dbReference type="PROSITE" id="PS01015">
    <property type="entry name" value="RIBOSOMAL_L19"/>
    <property type="match status" value="1"/>
</dbReference>
<comment type="function">
    <text evidence="1 6 7">This protein is located at the 30S-50S ribosomal subunit interface and may play a role in the structure and function of the aminoacyl-tRNA binding site.</text>
</comment>
<dbReference type="PANTHER" id="PTHR15680:SF9">
    <property type="entry name" value="LARGE RIBOSOMAL SUBUNIT PROTEIN BL19M"/>
    <property type="match status" value="1"/>
</dbReference>
<keyword evidence="3 6" id="KW-0689">Ribosomal protein</keyword>
<organism evidence="8 9">
    <name type="scientific">Oceanirhabdus seepicola</name>
    <dbReference type="NCBI Taxonomy" id="2828781"/>
    <lineage>
        <taxon>Bacteria</taxon>
        <taxon>Bacillati</taxon>
        <taxon>Bacillota</taxon>
        <taxon>Clostridia</taxon>
        <taxon>Eubacteriales</taxon>
        <taxon>Clostridiaceae</taxon>
        <taxon>Oceanirhabdus</taxon>
    </lineage>
</organism>
<dbReference type="Proteomes" id="UP001056429">
    <property type="component" value="Unassembled WGS sequence"/>
</dbReference>
<proteinExistence type="inferred from homology"/>
<dbReference type="RefSeq" id="WP_250860199.1">
    <property type="nucleotide sequence ID" value="NZ_JAGSOJ010000003.1"/>
</dbReference>
<dbReference type="HAMAP" id="MF_00402">
    <property type="entry name" value="Ribosomal_bL19"/>
    <property type="match status" value="1"/>
</dbReference>
<evidence type="ECO:0000256" key="1">
    <source>
        <dbReference type="ARBA" id="ARBA00002349"/>
    </source>
</evidence>
<dbReference type="EMBL" id="JAGSOJ010000003">
    <property type="protein sequence ID" value="MCM1991094.1"/>
    <property type="molecule type" value="Genomic_DNA"/>
</dbReference>
<evidence type="ECO:0000256" key="4">
    <source>
        <dbReference type="ARBA" id="ARBA00023274"/>
    </source>
</evidence>
<evidence type="ECO:0000256" key="2">
    <source>
        <dbReference type="ARBA" id="ARBA00005781"/>
    </source>
</evidence>
<evidence type="ECO:0000256" key="7">
    <source>
        <dbReference type="RuleBase" id="RU000559"/>
    </source>
</evidence>
<dbReference type="Gene3D" id="2.30.30.790">
    <property type="match status" value="1"/>
</dbReference>
<reference evidence="8" key="2">
    <citation type="submission" date="2021-04" db="EMBL/GenBank/DDBJ databases">
        <authorList>
            <person name="Dong X."/>
        </authorList>
    </citation>
    <scope>NUCLEOTIDE SEQUENCE</scope>
    <source>
        <strain evidence="8">ZWT</strain>
    </source>
</reference>
<dbReference type="PANTHER" id="PTHR15680">
    <property type="entry name" value="RIBOSOMAL PROTEIN L19"/>
    <property type="match status" value="1"/>
</dbReference>
<evidence type="ECO:0000313" key="8">
    <source>
        <dbReference type="EMBL" id="MCM1991094.1"/>
    </source>
</evidence>
<accession>A0A9J6P4M7</accession>
<dbReference type="InterPro" id="IPR008991">
    <property type="entry name" value="Translation_prot_SH3-like_sf"/>
</dbReference>
<protein>
    <recommendedName>
        <fullName evidence="5 6">Large ribosomal subunit protein bL19</fullName>
    </recommendedName>
</protein>
<evidence type="ECO:0000256" key="5">
    <source>
        <dbReference type="ARBA" id="ARBA00035171"/>
    </source>
</evidence>
<dbReference type="GO" id="GO:0022625">
    <property type="term" value="C:cytosolic large ribosomal subunit"/>
    <property type="evidence" value="ECO:0007669"/>
    <property type="project" value="TreeGrafter"/>
</dbReference>
<name>A0A9J6P4M7_9CLOT</name>
<comment type="similarity">
    <text evidence="2 6 7">Belongs to the bacterial ribosomal protein bL19 family.</text>
</comment>
<evidence type="ECO:0000313" key="9">
    <source>
        <dbReference type="Proteomes" id="UP001056429"/>
    </source>
</evidence>